<feature type="compositionally biased region" description="Basic and acidic residues" evidence="4">
    <location>
        <begin position="1002"/>
        <end position="1012"/>
    </location>
</feature>
<organism evidence="5 6">
    <name type="scientific">Plakobranchus ocellatus</name>
    <dbReference type="NCBI Taxonomy" id="259542"/>
    <lineage>
        <taxon>Eukaryota</taxon>
        <taxon>Metazoa</taxon>
        <taxon>Spiralia</taxon>
        <taxon>Lophotrochozoa</taxon>
        <taxon>Mollusca</taxon>
        <taxon>Gastropoda</taxon>
        <taxon>Heterobranchia</taxon>
        <taxon>Euthyneura</taxon>
        <taxon>Panpulmonata</taxon>
        <taxon>Sacoglossa</taxon>
        <taxon>Placobranchoidea</taxon>
        <taxon>Plakobranchidae</taxon>
        <taxon>Plakobranchus</taxon>
    </lineage>
</organism>
<feature type="region of interest" description="Disordered" evidence="4">
    <location>
        <begin position="31"/>
        <end position="73"/>
    </location>
</feature>
<sequence>MNTPLQMPRRSNMKERSFFFGSKESLDTIASARSPRAVTKTNEAAELSESDGQAAGKPEPAKRKTVRRPKKRQKLEVAMGLERDCTSINFKFNSLQESRSASRIDTGSPEPSPLLTALKDTTGRGLTRLGRMRVGVDKVQDRKREVTRFINKEMDSIDEAFKNGEFAQCKHKAETCLDTVTDLDGEEINKSEVMASLYSCMGNASIAMNDFDAALNNHLQALHIGETENLKEVINRSLGHLGRMYIIQKRFNKALEVFARKAPTVVSAEEVAQVFHEIGNCFLALGHLDYARDCGKKALRAAEDADIHYFKFQSWVLIAVSESRMKHHEEAYKAFQCALDLAKKKGEPSLAIEIDDQESMTVILFALEHLSKTITSILKKREMLSDRLSSRSKTQALIDLNKRPHAARQKKRKKRLRREATTLDGPDDGDDMLTRQNTMIETGRTFHLASEDTIYQRSPQPHLPPLPQHPQHQEELQHQQQQQQQEETTPSIVSPRRRGSLMFEENPRELEPFADPRLKSRQGAATAGRADSHVGSQYQSISPHKRHGLLEHIEHRGEGGDHDTAETAVTANREKPVSQGKLTPRTPRGPSKVDSPAELRDGEKSRSSMVRPQERVSSMGRSRLDLKMNLASPRGHGEDGIDHPGTGSRELSPQKQHPSQLSPHPNHDVSGVLSELSETPRDGKEGNVSEREYVLMTDRTGMTSQSDLDIEGLDTFRGAEALANRHRNVSHFQVQERNLSRRSADLRDTSIDERDTTLDWTHDITSGGPGHNRSGLTSGQYADLSCTADESMELPSIVGKHRDNEDANTGTDYLAVEEAFQPQDASPRRRRTHRTSREIPEHGGAKGENTPGRFTRESFFEEEEEYAEAARNATENPDETFDLVSVSRQHILHPRQTAAKGEGHKLECAESGQRQFDTRDTCEDTDEKTGPDVIEKEGQTTPRPAGFERQSSKVSLKGRSHEAGEVTLETTRPYRVSSAKTSRNISDEGKCDANIEDAGSLTKEHAVLEDRGNNQVKLEYPSSPAKTPKSHVTTGSGWDGDVSMESALGGGGEDLALPGPTATGEDNSKLQPTLSRQKTKIKHKKKSDRESGDKIDDFDDEDDIAQKNSAGSKQSLPKLTPRKRVGKRSTAGVSEDAASAADDEDDGGDEQSYTRADNTSLNKPKSQEAPRSSGNSETKVPMDSAANTSLVPEKMKEEVLQGNTQALEDQEAERLRLHQERRQAAKEEREEKALTDISSVPISKTNNEESRDVTPPGRKSQERDLVEPSEPQALRDFS</sequence>
<feature type="compositionally biased region" description="Basic and acidic residues" evidence="4">
    <location>
        <begin position="505"/>
        <end position="518"/>
    </location>
</feature>
<dbReference type="Proteomes" id="UP000735302">
    <property type="component" value="Unassembled WGS sequence"/>
</dbReference>
<feature type="region of interest" description="Disordered" evidence="4">
    <location>
        <begin position="896"/>
        <end position="1278"/>
    </location>
</feature>
<dbReference type="Gene3D" id="1.25.40.10">
    <property type="entry name" value="Tetratricopeptide repeat domain"/>
    <property type="match status" value="1"/>
</dbReference>
<feature type="compositionally biased region" description="Polar residues" evidence="4">
    <location>
        <begin position="649"/>
        <end position="663"/>
    </location>
</feature>
<feature type="region of interest" description="Disordered" evidence="4">
    <location>
        <begin position="819"/>
        <end position="853"/>
    </location>
</feature>
<feature type="compositionally biased region" description="Polar residues" evidence="4">
    <location>
        <begin position="1153"/>
        <end position="1178"/>
    </location>
</feature>
<reference evidence="5 6" key="1">
    <citation type="journal article" date="2021" name="Elife">
        <title>Chloroplast acquisition without the gene transfer in kleptoplastic sea slugs, Plakobranchus ocellatus.</title>
        <authorList>
            <person name="Maeda T."/>
            <person name="Takahashi S."/>
            <person name="Yoshida T."/>
            <person name="Shimamura S."/>
            <person name="Takaki Y."/>
            <person name="Nagai Y."/>
            <person name="Toyoda A."/>
            <person name="Suzuki Y."/>
            <person name="Arimoto A."/>
            <person name="Ishii H."/>
            <person name="Satoh N."/>
            <person name="Nishiyama T."/>
            <person name="Hasebe M."/>
            <person name="Maruyama T."/>
            <person name="Minagawa J."/>
            <person name="Obokata J."/>
            <person name="Shigenobu S."/>
        </authorList>
    </citation>
    <scope>NUCLEOTIDE SEQUENCE [LARGE SCALE GENOMIC DNA]</scope>
</reference>
<feature type="compositionally biased region" description="Polar residues" evidence="4">
    <location>
        <begin position="1236"/>
        <end position="1245"/>
    </location>
</feature>
<dbReference type="PANTHER" id="PTHR23040">
    <property type="match status" value="1"/>
</dbReference>
<evidence type="ECO:0000256" key="4">
    <source>
        <dbReference type="SAM" id="MobiDB-lite"/>
    </source>
</evidence>
<feature type="compositionally biased region" description="Basic residues" evidence="4">
    <location>
        <begin position="1077"/>
        <end position="1086"/>
    </location>
</feature>
<feature type="compositionally biased region" description="Polar residues" evidence="4">
    <location>
        <begin position="607"/>
        <end position="620"/>
    </location>
</feature>
<gene>
    <name evidence="5" type="ORF">PoB_002688900</name>
</gene>
<feature type="region of interest" description="Disordered" evidence="4">
    <location>
        <begin position="456"/>
        <end position="543"/>
    </location>
</feature>
<dbReference type="SMART" id="SM00028">
    <property type="entry name" value="TPR"/>
    <property type="match status" value="3"/>
</dbReference>
<evidence type="ECO:0000256" key="3">
    <source>
        <dbReference type="ARBA" id="ARBA00034143"/>
    </source>
</evidence>
<dbReference type="EMBL" id="BLXT01003087">
    <property type="protein sequence ID" value="GFO00384.1"/>
    <property type="molecule type" value="Genomic_DNA"/>
</dbReference>
<evidence type="ECO:0000313" key="5">
    <source>
        <dbReference type="EMBL" id="GFO00384.1"/>
    </source>
</evidence>
<feature type="compositionally biased region" description="Polar residues" evidence="4">
    <location>
        <begin position="1106"/>
        <end position="1117"/>
    </location>
</feature>
<feature type="compositionally biased region" description="Basic and acidic residues" evidence="4">
    <location>
        <begin position="595"/>
        <end position="606"/>
    </location>
</feature>
<accession>A0AAV4A1C0</accession>
<feature type="compositionally biased region" description="Basic residues" evidence="4">
    <location>
        <begin position="403"/>
        <end position="417"/>
    </location>
</feature>
<feature type="compositionally biased region" description="Basic and acidic residues" evidence="4">
    <location>
        <begin position="556"/>
        <end position="565"/>
    </location>
</feature>
<comment type="caution">
    <text evidence="5">The sequence shown here is derived from an EMBL/GenBank/DDBJ whole genome shotgun (WGS) entry which is preliminary data.</text>
</comment>
<keyword evidence="6" id="KW-1185">Reference proteome</keyword>
<dbReference type="GO" id="GO:0005930">
    <property type="term" value="C:axoneme"/>
    <property type="evidence" value="ECO:0007669"/>
    <property type="project" value="UniProtKB-SubCell"/>
</dbReference>
<feature type="region of interest" description="Disordered" evidence="4">
    <location>
        <begin position="556"/>
        <end position="691"/>
    </location>
</feature>
<feature type="compositionally biased region" description="Basic residues" evidence="4">
    <location>
        <begin position="63"/>
        <end position="73"/>
    </location>
</feature>
<feature type="region of interest" description="Disordered" evidence="4">
    <location>
        <begin position="390"/>
        <end position="434"/>
    </location>
</feature>
<dbReference type="SUPFAM" id="SSF48452">
    <property type="entry name" value="TPR-like"/>
    <property type="match status" value="2"/>
</dbReference>
<dbReference type="InterPro" id="IPR011990">
    <property type="entry name" value="TPR-like_helical_dom_sf"/>
</dbReference>
<evidence type="ECO:0000256" key="1">
    <source>
        <dbReference type="ARBA" id="ARBA00004430"/>
    </source>
</evidence>
<proteinExistence type="predicted"/>
<name>A0AAV4A1C0_9GAST</name>
<dbReference type="InterPro" id="IPR019734">
    <property type="entry name" value="TPR_rpt"/>
</dbReference>
<protein>
    <recommendedName>
        <fullName evidence="2">Outer dynein arm-docking complex subunit 4</fullName>
    </recommendedName>
    <alternativeName>
        <fullName evidence="3">Tetratricopeptide repeat protein 25</fullName>
    </alternativeName>
</protein>
<feature type="compositionally biased region" description="Low complexity" evidence="4">
    <location>
        <begin position="478"/>
        <end position="487"/>
    </location>
</feature>
<dbReference type="AlphaFoldDB" id="A0AAV4A1C0"/>
<feature type="compositionally biased region" description="Basic and acidic residues" evidence="4">
    <location>
        <begin position="835"/>
        <end position="845"/>
    </location>
</feature>
<feature type="compositionally biased region" description="Low complexity" evidence="4">
    <location>
        <begin position="1131"/>
        <end position="1140"/>
    </location>
</feature>
<comment type="subcellular location">
    <subcellularLocation>
        <location evidence="1">Cytoplasm</location>
        <location evidence="1">Cytoskeleton</location>
        <location evidence="1">Cilium axoneme</location>
    </subcellularLocation>
</comment>
<feature type="compositionally biased region" description="Basic and acidic residues" evidence="4">
    <location>
        <begin position="916"/>
        <end position="938"/>
    </location>
</feature>
<feature type="compositionally biased region" description="Basic and acidic residues" evidence="4">
    <location>
        <begin position="1212"/>
        <end position="1234"/>
    </location>
</feature>
<evidence type="ECO:0000313" key="6">
    <source>
        <dbReference type="Proteomes" id="UP000735302"/>
    </source>
</evidence>
<dbReference type="InterPro" id="IPR040111">
    <property type="entry name" value="ODAD4"/>
</dbReference>
<feature type="compositionally biased region" description="Basic and acidic residues" evidence="4">
    <location>
        <begin position="678"/>
        <end position="691"/>
    </location>
</feature>
<evidence type="ECO:0000256" key="2">
    <source>
        <dbReference type="ARBA" id="ARBA00034139"/>
    </source>
</evidence>